<dbReference type="Proteomes" id="UP001249851">
    <property type="component" value="Unassembled WGS sequence"/>
</dbReference>
<feature type="non-terminal residue" evidence="1">
    <location>
        <position position="1"/>
    </location>
</feature>
<comment type="caution">
    <text evidence="1">The sequence shown here is derived from an EMBL/GenBank/DDBJ whole genome shotgun (WGS) entry which is preliminary data.</text>
</comment>
<gene>
    <name evidence="1" type="ORF">P5673_010979</name>
</gene>
<dbReference type="EMBL" id="JARQWQ010000020">
    <property type="protein sequence ID" value="KAK2565071.1"/>
    <property type="molecule type" value="Genomic_DNA"/>
</dbReference>
<evidence type="ECO:0000313" key="1">
    <source>
        <dbReference type="EMBL" id="KAK2565071.1"/>
    </source>
</evidence>
<protein>
    <submittedName>
        <fullName evidence="1">Uncharacterized protein</fullName>
    </submittedName>
</protein>
<reference evidence="1" key="2">
    <citation type="journal article" date="2023" name="Science">
        <title>Genomic signatures of disease resistance in endangered staghorn corals.</title>
        <authorList>
            <person name="Vollmer S.V."/>
            <person name="Selwyn J.D."/>
            <person name="Despard B.A."/>
            <person name="Roesel C.L."/>
        </authorList>
    </citation>
    <scope>NUCLEOTIDE SEQUENCE</scope>
    <source>
        <strain evidence="1">K2</strain>
    </source>
</reference>
<proteinExistence type="predicted"/>
<reference evidence="1" key="1">
    <citation type="journal article" date="2023" name="G3 (Bethesda)">
        <title>Whole genome assembly and annotation of the endangered Caribbean coral Acropora cervicornis.</title>
        <authorList>
            <person name="Selwyn J.D."/>
            <person name="Vollmer S.V."/>
        </authorList>
    </citation>
    <scope>NUCLEOTIDE SEQUENCE</scope>
    <source>
        <strain evidence="1">K2</strain>
    </source>
</reference>
<organism evidence="1 2">
    <name type="scientific">Acropora cervicornis</name>
    <name type="common">Staghorn coral</name>
    <dbReference type="NCBI Taxonomy" id="6130"/>
    <lineage>
        <taxon>Eukaryota</taxon>
        <taxon>Metazoa</taxon>
        <taxon>Cnidaria</taxon>
        <taxon>Anthozoa</taxon>
        <taxon>Hexacorallia</taxon>
        <taxon>Scleractinia</taxon>
        <taxon>Astrocoeniina</taxon>
        <taxon>Acroporidae</taxon>
        <taxon>Acropora</taxon>
    </lineage>
</organism>
<keyword evidence="2" id="KW-1185">Reference proteome</keyword>
<sequence length="253" mass="28817">KAIGGHSAKETRLAIRRLTSRDNSRGFLGDLMEAVSRILTRKQRSVEKNKEKRKVIMVQTTKTSNSLSESIILAKGIIMNEQLDRKRGKRSGVRRRIIRKALICNSTLKPHSPFSKEISFAKSVILPENDHKRAVRCKKEKCKVIRKRVGEMQCSSFDEKIKIAASTTNPDEQTRNLDAKGKHKRRVIKMDSKMMKLRGKKSSFKSDIMFAKNVICGPPAIDHVKHPQMGCVCYYCNKHWAGRGGPPCYNRPK</sequence>
<name>A0AAD9QQ47_ACRCE</name>
<evidence type="ECO:0000313" key="2">
    <source>
        <dbReference type="Proteomes" id="UP001249851"/>
    </source>
</evidence>
<accession>A0AAD9QQ47</accession>
<dbReference type="AlphaFoldDB" id="A0AAD9QQ47"/>